<dbReference type="Gene3D" id="3.30.470.20">
    <property type="entry name" value="ATP-grasp fold, B domain"/>
    <property type="match status" value="1"/>
</dbReference>
<dbReference type="AlphaFoldDB" id="A0A538TE65"/>
<dbReference type="GO" id="GO:0016874">
    <property type="term" value="F:ligase activity"/>
    <property type="evidence" value="ECO:0007669"/>
    <property type="project" value="UniProtKB-KW"/>
</dbReference>
<dbReference type="Pfam" id="PF00364">
    <property type="entry name" value="Biotin_lipoyl"/>
    <property type="match status" value="1"/>
</dbReference>
<dbReference type="PANTHER" id="PTHR18866">
    <property type="entry name" value="CARBOXYLASE:PYRUVATE/ACETYL-COA/PROPIONYL-COA CARBOXYLASE"/>
    <property type="match status" value="1"/>
</dbReference>
<evidence type="ECO:0000313" key="7">
    <source>
        <dbReference type="EMBL" id="TMQ61935.1"/>
    </source>
</evidence>
<dbReference type="SUPFAM" id="SSF51246">
    <property type="entry name" value="Rudiment single hybrid motif"/>
    <property type="match status" value="1"/>
</dbReference>
<accession>A0A538TE65</accession>
<evidence type="ECO:0000256" key="3">
    <source>
        <dbReference type="ARBA" id="ARBA00022840"/>
    </source>
</evidence>
<name>A0A538TE65_UNCEI</name>
<keyword evidence="4" id="KW-0092">Biotin</keyword>
<dbReference type="InterPro" id="IPR011764">
    <property type="entry name" value="Biotin_carboxylation_dom"/>
</dbReference>
<dbReference type="InterPro" id="IPR001882">
    <property type="entry name" value="Biotin_BS"/>
</dbReference>
<dbReference type="PANTHER" id="PTHR18866:SF33">
    <property type="entry name" value="METHYLCROTONOYL-COA CARBOXYLASE SUBUNIT ALPHA, MITOCHONDRIAL-RELATED"/>
    <property type="match status" value="1"/>
</dbReference>
<dbReference type="FunFam" id="2.40.50.100:FF:000003">
    <property type="entry name" value="Acetyl-CoA carboxylase biotin carboxyl carrier protein"/>
    <property type="match status" value="1"/>
</dbReference>
<dbReference type="PROSITE" id="PS50968">
    <property type="entry name" value="BIOTINYL_LIPOYL"/>
    <property type="match status" value="1"/>
</dbReference>
<dbReference type="CDD" id="cd06850">
    <property type="entry name" value="biotinyl_domain"/>
    <property type="match status" value="1"/>
</dbReference>
<dbReference type="InterPro" id="IPR050856">
    <property type="entry name" value="Biotin_carboxylase_complex"/>
</dbReference>
<dbReference type="InterPro" id="IPR011054">
    <property type="entry name" value="Rudment_hybrid_motif"/>
</dbReference>
<keyword evidence="3" id="KW-0067">ATP-binding</keyword>
<dbReference type="InterPro" id="IPR048429">
    <property type="entry name" value="MCC_alpha_BT"/>
</dbReference>
<dbReference type="Pfam" id="PF02785">
    <property type="entry name" value="Biotin_carb_C"/>
    <property type="match status" value="1"/>
</dbReference>
<evidence type="ECO:0000256" key="2">
    <source>
        <dbReference type="ARBA" id="ARBA00022741"/>
    </source>
</evidence>
<dbReference type="InterPro" id="IPR011053">
    <property type="entry name" value="Single_hybrid_motif"/>
</dbReference>
<dbReference type="SUPFAM" id="SSF51230">
    <property type="entry name" value="Single hybrid motif"/>
    <property type="match status" value="1"/>
</dbReference>
<dbReference type="InterPro" id="IPR005482">
    <property type="entry name" value="Biotin_COase_C"/>
</dbReference>
<gene>
    <name evidence="7" type="ORF">E6K78_12330</name>
</gene>
<feature type="non-terminal residue" evidence="7">
    <location>
        <position position="1"/>
    </location>
</feature>
<dbReference type="PROSITE" id="PS00188">
    <property type="entry name" value="BIOTIN"/>
    <property type="match status" value="1"/>
</dbReference>
<organism evidence="7 8">
    <name type="scientific">Eiseniibacteriota bacterium</name>
    <dbReference type="NCBI Taxonomy" id="2212470"/>
    <lineage>
        <taxon>Bacteria</taxon>
        <taxon>Candidatus Eiseniibacteriota</taxon>
    </lineage>
</organism>
<evidence type="ECO:0000259" key="6">
    <source>
        <dbReference type="PROSITE" id="PS50979"/>
    </source>
</evidence>
<dbReference type="GO" id="GO:0005524">
    <property type="term" value="F:ATP binding"/>
    <property type="evidence" value="ECO:0007669"/>
    <property type="project" value="UniProtKB-KW"/>
</dbReference>
<dbReference type="Gene3D" id="2.40.50.100">
    <property type="match status" value="1"/>
</dbReference>
<dbReference type="InterPro" id="IPR000089">
    <property type="entry name" value="Biotin_lipoyl"/>
</dbReference>
<proteinExistence type="predicted"/>
<sequence length="323" mass="35480">MGDRLSLGEPAPRGHAIEVRLYAEDVEGGFLPATGRIAHIRWPDGIRVDAGYEEGSTITRHYDPLIAKLIAHGPHRKLALAKLCEALAQMEVLGVRTNLRFLRALTAHDGIQKAKSDTEFVKRSFEELIPERPAAPDEAYVLAAAAVIADARDPRDPWTSLGPWRLGEGYASTVTLREGDAERMVRLTGRGPYELDGHVAVRSQVEPHEWTIDAYPAAAAREGTLCWVALQGETYELDTSMRPRRVELTIGSEVAAPMPGVVIAAQTKADQKVRRGDLLFVVEAMKMELRVEAPADGVVRKVLASVGQQVERGQRLAEFEPQS</sequence>
<dbReference type="Pfam" id="PF21139">
    <property type="entry name" value="BT_MCC_alpha"/>
    <property type="match status" value="1"/>
</dbReference>
<feature type="domain" description="Lipoyl-binding" evidence="5">
    <location>
        <begin position="243"/>
        <end position="320"/>
    </location>
</feature>
<evidence type="ECO:0000256" key="4">
    <source>
        <dbReference type="ARBA" id="ARBA00023267"/>
    </source>
</evidence>
<feature type="domain" description="Biotin carboxylation" evidence="6">
    <location>
        <begin position="1"/>
        <end position="126"/>
    </location>
</feature>
<comment type="caution">
    <text evidence="7">The sequence shown here is derived from an EMBL/GenBank/DDBJ whole genome shotgun (WGS) entry which is preliminary data.</text>
</comment>
<evidence type="ECO:0000256" key="1">
    <source>
        <dbReference type="ARBA" id="ARBA00022598"/>
    </source>
</evidence>
<dbReference type="SMART" id="SM00878">
    <property type="entry name" value="Biotin_carb_C"/>
    <property type="match status" value="1"/>
</dbReference>
<keyword evidence="2" id="KW-0547">Nucleotide-binding</keyword>
<evidence type="ECO:0000313" key="8">
    <source>
        <dbReference type="Proteomes" id="UP000316609"/>
    </source>
</evidence>
<keyword evidence="1" id="KW-0436">Ligase</keyword>
<dbReference type="Proteomes" id="UP000316609">
    <property type="component" value="Unassembled WGS sequence"/>
</dbReference>
<protein>
    <submittedName>
        <fullName evidence="7">3-methylcrotonyl-CoA carboxylase</fullName>
    </submittedName>
</protein>
<dbReference type="Gene3D" id="3.30.700.40">
    <property type="match status" value="1"/>
</dbReference>
<evidence type="ECO:0000259" key="5">
    <source>
        <dbReference type="PROSITE" id="PS50968"/>
    </source>
</evidence>
<dbReference type="PROSITE" id="PS50979">
    <property type="entry name" value="BC"/>
    <property type="match status" value="1"/>
</dbReference>
<dbReference type="EMBL" id="VBOY01000153">
    <property type="protein sequence ID" value="TMQ61935.1"/>
    <property type="molecule type" value="Genomic_DNA"/>
</dbReference>
<reference evidence="7 8" key="1">
    <citation type="journal article" date="2019" name="Nat. Microbiol.">
        <title>Mediterranean grassland soil C-N compound turnover is dependent on rainfall and depth, and is mediated by genomically divergent microorganisms.</title>
        <authorList>
            <person name="Diamond S."/>
            <person name="Andeer P.F."/>
            <person name="Li Z."/>
            <person name="Crits-Christoph A."/>
            <person name="Burstein D."/>
            <person name="Anantharaman K."/>
            <person name="Lane K.R."/>
            <person name="Thomas B.C."/>
            <person name="Pan C."/>
            <person name="Northen T.R."/>
            <person name="Banfield J.F."/>
        </authorList>
    </citation>
    <scope>NUCLEOTIDE SEQUENCE [LARGE SCALE GENOMIC DNA]</scope>
    <source>
        <strain evidence="7">WS_8</strain>
    </source>
</reference>